<feature type="coiled-coil region" evidence="1">
    <location>
        <begin position="258"/>
        <end position="292"/>
    </location>
</feature>
<accession>A0A3M9NQ10</accession>
<feature type="chain" id="PRO_5018288952" evidence="2">
    <location>
        <begin position="23"/>
        <end position="393"/>
    </location>
</feature>
<keyword evidence="2" id="KW-0732">Signal</keyword>
<sequence length="393" mass="44499">MNSQKYIAVVLLFCLNISQALSQSKIKHAEDAIGKIKNSSPEIFFKRVDAVKNMNHAKATSLKKTLAKELNILFSQPVFNPPKGFVVKTGFGINNDPSQKNVLIPECDFAFNFYYLLQDGSGGIKESMDGTALGIETNTISHFFEQVGNFWEDCSNAKVPEFFEQPPISDSTADYIELDFSKYGYPAIAPNRPFRIIKRNPRPLFVPLTRREFVEFLIAKRKYEISEDEKEIAYNIKSLKEPEETLKNPPSYLTQETIAALKAGMQNIQKANETLKHQIADKAEKIREFQNLVSSMSSTDAASPARLDYNKGKALDAIEGLVRVGRMEGVGLYKINPGYYDTSPAAPAAQLIFVYYQIPNLSIFEKTSYNYLEQKTINLFNQLDYHKLKESME</sequence>
<dbReference type="RefSeq" id="WP_123118655.1">
    <property type="nucleotide sequence ID" value="NZ_RJJR01000001.1"/>
</dbReference>
<comment type="caution">
    <text evidence="3">The sequence shown here is derived from an EMBL/GenBank/DDBJ whole genome shotgun (WGS) entry which is preliminary data.</text>
</comment>
<reference evidence="3 4" key="1">
    <citation type="submission" date="2018-11" db="EMBL/GenBank/DDBJ databases">
        <title>Draft genome sequence of Ferruginibacter sp. BO-59.</title>
        <authorList>
            <person name="Im W.T."/>
        </authorList>
    </citation>
    <scope>NUCLEOTIDE SEQUENCE [LARGE SCALE GENOMIC DNA]</scope>
    <source>
        <strain evidence="3 4">BO-59</strain>
    </source>
</reference>
<evidence type="ECO:0000256" key="1">
    <source>
        <dbReference type="SAM" id="Coils"/>
    </source>
</evidence>
<dbReference type="EMBL" id="RJJR01000001">
    <property type="protein sequence ID" value="RNI39764.1"/>
    <property type="molecule type" value="Genomic_DNA"/>
</dbReference>
<dbReference type="AlphaFoldDB" id="A0A3M9NQ10"/>
<protein>
    <submittedName>
        <fullName evidence="3">Uncharacterized protein</fullName>
    </submittedName>
</protein>
<keyword evidence="1" id="KW-0175">Coiled coil</keyword>
<dbReference type="Proteomes" id="UP000267223">
    <property type="component" value="Unassembled WGS sequence"/>
</dbReference>
<keyword evidence="4" id="KW-1185">Reference proteome</keyword>
<evidence type="ECO:0000313" key="4">
    <source>
        <dbReference type="Proteomes" id="UP000267223"/>
    </source>
</evidence>
<proteinExistence type="predicted"/>
<gene>
    <name evidence="3" type="ORF">EFY79_00195</name>
</gene>
<feature type="signal peptide" evidence="2">
    <location>
        <begin position="1"/>
        <end position="22"/>
    </location>
</feature>
<name>A0A3M9NQ10_9BACT</name>
<evidence type="ECO:0000313" key="3">
    <source>
        <dbReference type="EMBL" id="RNI39764.1"/>
    </source>
</evidence>
<organism evidence="3 4">
    <name type="scientific">Hanamia caeni</name>
    <dbReference type="NCBI Taxonomy" id="2294116"/>
    <lineage>
        <taxon>Bacteria</taxon>
        <taxon>Pseudomonadati</taxon>
        <taxon>Bacteroidota</taxon>
        <taxon>Chitinophagia</taxon>
        <taxon>Chitinophagales</taxon>
        <taxon>Chitinophagaceae</taxon>
        <taxon>Hanamia</taxon>
    </lineage>
</organism>
<dbReference type="OrthoDB" id="1492733at2"/>
<evidence type="ECO:0000256" key="2">
    <source>
        <dbReference type="SAM" id="SignalP"/>
    </source>
</evidence>